<keyword evidence="3" id="KW-1185">Reference proteome</keyword>
<dbReference type="EMBL" id="HG315671">
    <property type="protein sequence ID" value="CDF78106.1"/>
    <property type="molecule type" value="Genomic_DNA"/>
</dbReference>
<feature type="domain" description="DUF547" evidence="1">
    <location>
        <begin position="45"/>
        <end position="165"/>
    </location>
</feature>
<dbReference type="Pfam" id="PF04784">
    <property type="entry name" value="DUF547"/>
    <property type="match status" value="1"/>
</dbReference>
<reference evidence="2 3" key="1">
    <citation type="journal article" date="2013" name="Appl. Environ. Microbiol.">
        <title>The genome of the alga-associated marine flavobacterium Formosa agariphila KMM 3901T reveals a broad potential for degradation of algal polysaccharides.</title>
        <authorList>
            <person name="Mann A.J."/>
            <person name="Hahnke R.L."/>
            <person name="Huang S."/>
            <person name="Werner J."/>
            <person name="Xing P."/>
            <person name="Barbeyron T."/>
            <person name="Huettel B."/>
            <person name="Stueber K."/>
            <person name="Reinhardt R."/>
            <person name="Harder J."/>
            <person name="Gloeckner F.O."/>
            <person name="Amann R.I."/>
            <person name="Teeling H."/>
        </authorList>
    </citation>
    <scope>NUCLEOTIDE SEQUENCE [LARGE SCALE GENOMIC DNA]</scope>
    <source>
        <strain evidence="3">DSM 15362 / KCTC 12365 / LMG 23005 / KMM 3901</strain>
    </source>
</reference>
<dbReference type="HOGENOM" id="CLU_054137_1_2_10"/>
<dbReference type="Proteomes" id="UP000016160">
    <property type="component" value="Chromosome"/>
</dbReference>
<evidence type="ECO:0000313" key="2">
    <source>
        <dbReference type="EMBL" id="CDF78106.1"/>
    </source>
</evidence>
<dbReference type="RefSeq" id="WP_051774432.1">
    <property type="nucleotide sequence ID" value="NZ_HG315671.1"/>
</dbReference>
<dbReference type="PANTHER" id="PTHR46361">
    <property type="entry name" value="ELECTRON CARRIER/ PROTEIN DISULFIDE OXIDOREDUCTASE"/>
    <property type="match status" value="1"/>
</dbReference>
<dbReference type="eggNOG" id="COG3387">
    <property type="taxonomic scope" value="Bacteria"/>
</dbReference>
<protein>
    <recommendedName>
        <fullName evidence="1">DUF547 domain-containing protein</fullName>
    </recommendedName>
</protein>
<dbReference type="PATRIC" id="fig|1347342.6.peg.398"/>
<dbReference type="PANTHER" id="PTHR46361:SF3">
    <property type="entry name" value="ELECTRON CARRIER_ PROTEIN DISULFIDE OXIDOREDUCTASE"/>
    <property type="match status" value="1"/>
</dbReference>
<accession>T2KI54</accession>
<dbReference type="OrthoDB" id="526867at2"/>
<gene>
    <name evidence="2" type="ORF">BN863_3940</name>
</gene>
<evidence type="ECO:0000259" key="1">
    <source>
        <dbReference type="Pfam" id="PF04784"/>
    </source>
</evidence>
<organism evidence="2 3">
    <name type="scientific">Formosa agariphila (strain DSM 15362 / KCTC 12365 / LMG 23005 / KMM 3901 / M-2Alg 35-1)</name>
    <dbReference type="NCBI Taxonomy" id="1347342"/>
    <lineage>
        <taxon>Bacteria</taxon>
        <taxon>Pseudomonadati</taxon>
        <taxon>Bacteroidota</taxon>
        <taxon>Flavobacteriia</taxon>
        <taxon>Flavobacteriales</taxon>
        <taxon>Flavobacteriaceae</taxon>
        <taxon>Formosa</taxon>
    </lineage>
</organism>
<dbReference type="AlphaFoldDB" id="T2KI54"/>
<dbReference type="InterPro" id="IPR006869">
    <property type="entry name" value="DUF547"/>
</dbReference>
<dbReference type="STRING" id="1347342.BN863_3940"/>
<proteinExistence type="predicted"/>
<sequence length="229" mass="26485">MENSNRLLTISGALLLQVKLKKESRELEETLGMLSMAELYSELITDSEKNTFWINIYNAYFQILFSRDSTLGKAIFRNKDINIAQTYFSLDDIEHGILRRYRWKQSLGYFRNPFASRIVKKLAVSTIDYRIHFALNCGAKSCPPIAFYTLDALDEQLKEAMYSFLSSETSVNINTNTVHTSKLLFWYQGDFGGVKGVKAMLNTVLQIEINSYSLKYNSYSWEPHLENFV</sequence>
<evidence type="ECO:0000313" key="3">
    <source>
        <dbReference type="Proteomes" id="UP000016160"/>
    </source>
</evidence>
<name>T2KI54_FORAG</name>